<name>A0A1B6HND4_9HEMI</name>
<protein>
    <submittedName>
        <fullName evidence="2">Uncharacterized protein</fullName>
    </submittedName>
</protein>
<feature type="compositionally biased region" description="Basic and acidic residues" evidence="1">
    <location>
        <begin position="83"/>
        <end position="100"/>
    </location>
</feature>
<feature type="non-terminal residue" evidence="2">
    <location>
        <position position="1"/>
    </location>
</feature>
<organism evidence="2">
    <name type="scientific">Homalodisca liturata</name>
    <dbReference type="NCBI Taxonomy" id="320908"/>
    <lineage>
        <taxon>Eukaryota</taxon>
        <taxon>Metazoa</taxon>
        <taxon>Ecdysozoa</taxon>
        <taxon>Arthropoda</taxon>
        <taxon>Hexapoda</taxon>
        <taxon>Insecta</taxon>
        <taxon>Pterygota</taxon>
        <taxon>Neoptera</taxon>
        <taxon>Paraneoptera</taxon>
        <taxon>Hemiptera</taxon>
        <taxon>Auchenorrhyncha</taxon>
        <taxon>Membracoidea</taxon>
        <taxon>Cicadellidae</taxon>
        <taxon>Cicadellinae</taxon>
        <taxon>Proconiini</taxon>
        <taxon>Homalodisca</taxon>
    </lineage>
</organism>
<reference evidence="2" key="1">
    <citation type="submission" date="2015-11" db="EMBL/GenBank/DDBJ databases">
        <title>De novo transcriptome assembly of four potential Pierce s Disease insect vectors from Arizona vineyards.</title>
        <authorList>
            <person name="Tassone E.E."/>
        </authorList>
    </citation>
    <scope>NUCLEOTIDE SEQUENCE</scope>
</reference>
<evidence type="ECO:0000313" key="2">
    <source>
        <dbReference type="EMBL" id="JAS76186.1"/>
    </source>
</evidence>
<feature type="region of interest" description="Disordered" evidence="1">
    <location>
        <begin position="55"/>
        <end position="100"/>
    </location>
</feature>
<dbReference type="AlphaFoldDB" id="A0A1B6HND4"/>
<dbReference type="EMBL" id="GECU01031520">
    <property type="protein sequence ID" value="JAS76186.1"/>
    <property type="molecule type" value="Transcribed_RNA"/>
</dbReference>
<feature type="region of interest" description="Disordered" evidence="1">
    <location>
        <begin position="1"/>
        <end position="24"/>
    </location>
</feature>
<proteinExistence type="predicted"/>
<evidence type="ECO:0000256" key="1">
    <source>
        <dbReference type="SAM" id="MobiDB-lite"/>
    </source>
</evidence>
<feature type="compositionally biased region" description="Basic and acidic residues" evidence="1">
    <location>
        <begin position="1"/>
        <end position="21"/>
    </location>
</feature>
<feature type="compositionally biased region" description="Basic and acidic residues" evidence="1">
    <location>
        <begin position="63"/>
        <end position="73"/>
    </location>
</feature>
<accession>A0A1B6HND4</accession>
<gene>
    <name evidence="2" type="ORF">g.56918</name>
</gene>
<sequence length="100" mass="11003">LLWSDSSKHYSSGEESDHSSERGFVASQEKKVLLGESVRSSGNLASAKEAQAAQKEALSVSEQHPDISDRQSEQAEAYFPQKTGERIPQEEGVPQKERVT</sequence>